<dbReference type="InterPro" id="IPR051267">
    <property type="entry name" value="STEAP_metalloreductase"/>
</dbReference>
<organism evidence="2 3">
    <name type="scientific">Pan troglodytes</name>
    <name type="common">Chimpanzee</name>
    <dbReference type="NCBI Taxonomy" id="9598"/>
    <lineage>
        <taxon>Eukaryota</taxon>
        <taxon>Metazoa</taxon>
        <taxon>Chordata</taxon>
        <taxon>Craniata</taxon>
        <taxon>Vertebrata</taxon>
        <taxon>Euteleostomi</taxon>
        <taxon>Mammalia</taxon>
        <taxon>Eutheria</taxon>
        <taxon>Euarchontoglires</taxon>
        <taxon>Primates</taxon>
        <taxon>Haplorrhini</taxon>
        <taxon>Catarrhini</taxon>
        <taxon>Hominidae</taxon>
        <taxon>Pan</taxon>
    </lineage>
</organism>
<sequence>PMRRSYRYKLLNWAYQQVQQNKEDAWIEHDVWRMEIYVSLGIVGLAILALLAVTSIPSVSDSLTWREFHYIQIIHKKSDVPESLWDPCLTRFKGLNLIQS</sequence>
<keyword evidence="1" id="KW-1133">Transmembrane helix</keyword>
<dbReference type="PANTHER" id="PTHR14239">
    <property type="entry name" value="DUDULIN-RELATED"/>
    <property type="match status" value="1"/>
</dbReference>
<protein>
    <submittedName>
        <fullName evidence="2">STEAP1 isoform 3</fullName>
    </submittedName>
</protein>
<name>A0A2J8L3U7_PANTR</name>
<dbReference type="PANTHER" id="PTHR14239:SF3">
    <property type="entry name" value="METALLOREDUCTASE STEAP1-RELATED"/>
    <property type="match status" value="1"/>
</dbReference>
<evidence type="ECO:0000313" key="2">
    <source>
        <dbReference type="EMBL" id="PNI41929.1"/>
    </source>
</evidence>
<accession>A0A2J8L3U7</accession>
<reference evidence="2 3" key="1">
    <citation type="submission" date="2017-12" db="EMBL/GenBank/DDBJ databases">
        <title>High-resolution comparative analysis of great ape genomes.</title>
        <authorList>
            <person name="Pollen A."/>
            <person name="Hastie A."/>
            <person name="Hormozdiari F."/>
            <person name="Dougherty M."/>
            <person name="Liu R."/>
            <person name="Chaisson M."/>
            <person name="Hoppe E."/>
            <person name="Hill C."/>
            <person name="Pang A."/>
            <person name="Hillier L."/>
            <person name="Baker C."/>
            <person name="Armstrong J."/>
            <person name="Shendure J."/>
            <person name="Paten B."/>
            <person name="Wilson R."/>
            <person name="Chao H."/>
            <person name="Schneider V."/>
            <person name="Ventura M."/>
            <person name="Kronenberg Z."/>
            <person name="Murali S."/>
            <person name="Gordon D."/>
            <person name="Cantsilieris S."/>
            <person name="Munson K."/>
            <person name="Nelson B."/>
            <person name="Raja A."/>
            <person name="Underwood J."/>
            <person name="Diekhans M."/>
            <person name="Fiddes I."/>
            <person name="Haussler D."/>
            <person name="Eichler E."/>
        </authorList>
    </citation>
    <scope>NUCLEOTIDE SEQUENCE [LARGE SCALE GENOMIC DNA]</scope>
    <source>
        <strain evidence="2">Yerkes chimp pedigree #C0471</strain>
    </source>
</reference>
<comment type="caution">
    <text evidence="2">The sequence shown here is derived from an EMBL/GenBank/DDBJ whole genome shotgun (WGS) entry which is preliminary data.</text>
</comment>
<evidence type="ECO:0000256" key="1">
    <source>
        <dbReference type="SAM" id="Phobius"/>
    </source>
</evidence>
<gene>
    <name evidence="2" type="ORF">CK820_G0032998</name>
</gene>
<proteinExistence type="predicted"/>
<dbReference type="AlphaFoldDB" id="A0A2J8L3U7"/>
<keyword evidence="1" id="KW-0472">Membrane</keyword>
<feature type="non-terminal residue" evidence="2">
    <location>
        <position position="1"/>
    </location>
</feature>
<dbReference type="Proteomes" id="UP000236370">
    <property type="component" value="Unassembled WGS sequence"/>
</dbReference>
<evidence type="ECO:0000313" key="3">
    <source>
        <dbReference type="Proteomes" id="UP000236370"/>
    </source>
</evidence>
<keyword evidence="1" id="KW-0812">Transmembrane</keyword>
<dbReference type="EMBL" id="NBAG03000313">
    <property type="protein sequence ID" value="PNI41929.1"/>
    <property type="molecule type" value="Genomic_DNA"/>
</dbReference>
<feature type="transmembrane region" description="Helical" evidence="1">
    <location>
        <begin position="36"/>
        <end position="56"/>
    </location>
</feature>